<gene>
    <name evidence="1" type="ORF">SAMN02910280_0834</name>
</gene>
<evidence type="ECO:0000313" key="2">
    <source>
        <dbReference type="Proteomes" id="UP000183461"/>
    </source>
</evidence>
<reference evidence="1 2" key="1">
    <citation type="submission" date="2016-11" db="EMBL/GenBank/DDBJ databases">
        <authorList>
            <person name="Jaros S."/>
            <person name="Januszkiewicz K."/>
            <person name="Wedrychowicz H."/>
        </authorList>
    </citation>
    <scope>NUCLEOTIDE SEQUENCE [LARGE SCALE GENOMIC DNA]</scope>
    <source>
        <strain evidence="1 2">YL228</strain>
    </source>
</reference>
<accession>A0A1K1LX43</accession>
<dbReference type="RefSeq" id="WP_072299211.1">
    <property type="nucleotide sequence ID" value="NZ_CAMIZA010000002.1"/>
</dbReference>
<name>A0A1K1LX43_RUMFL</name>
<dbReference type="Proteomes" id="UP000183461">
    <property type="component" value="Unassembled WGS sequence"/>
</dbReference>
<proteinExistence type="predicted"/>
<organism evidence="1 2">
    <name type="scientific">Ruminococcus flavefaciens</name>
    <dbReference type="NCBI Taxonomy" id="1265"/>
    <lineage>
        <taxon>Bacteria</taxon>
        <taxon>Bacillati</taxon>
        <taxon>Bacillota</taxon>
        <taxon>Clostridia</taxon>
        <taxon>Eubacteriales</taxon>
        <taxon>Oscillospiraceae</taxon>
        <taxon>Ruminococcus</taxon>
    </lineage>
</organism>
<sequence>MNPMNLIKLKSLLDRFKENHPKVPLFFKAAVGSVREGSIIEIKVIPPEGDSKTIITNLKVNSEDIALFEELKEMT</sequence>
<dbReference type="AlphaFoldDB" id="A0A1K1LX43"/>
<protein>
    <submittedName>
        <fullName evidence="1">Uncharacterized protein</fullName>
    </submittedName>
</protein>
<evidence type="ECO:0000313" key="1">
    <source>
        <dbReference type="EMBL" id="SFW15423.1"/>
    </source>
</evidence>
<dbReference type="EMBL" id="FPIP01000001">
    <property type="protein sequence ID" value="SFW15423.1"/>
    <property type="molecule type" value="Genomic_DNA"/>
</dbReference>